<keyword evidence="1" id="KW-0812">Transmembrane</keyword>
<dbReference type="GO" id="GO:0030178">
    <property type="term" value="P:negative regulation of Wnt signaling pathway"/>
    <property type="evidence" value="ECO:0007669"/>
    <property type="project" value="TreeGrafter"/>
</dbReference>
<accession>A0A9K3LH63</accession>
<evidence type="ECO:0008006" key="8">
    <source>
        <dbReference type="Google" id="ProtNLM"/>
    </source>
</evidence>
<dbReference type="GO" id="GO:0004791">
    <property type="term" value="F:thioredoxin-disulfide reductase (NADPH) activity"/>
    <property type="evidence" value="ECO:0007669"/>
    <property type="project" value="TreeGrafter"/>
</dbReference>
<reference evidence="5" key="2">
    <citation type="submission" date="2021-04" db="EMBL/GenBank/DDBJ databases">
        <authorList>
            <person name="Podell S."/>
        </authorList>
    </citation>
    <scope>NUCLEOTIDE SEQUENCE</scope>
    <source>
        <strain evidence="5">Hildebrandi</strain>
    </source>
</reference>
<name>A0A9K3LH63_9STRA</name>
<feature type="transmembrane region" description="Helical" evidence="1">
    <location>
        <begin position="279"/>
        <end position="297"/>
    </location>
</feature>
<sequence>MTKSDWRVKLFGDSILLNTPKDVEEVVAPDVEQPMATDGTEALPTAIPTKTDPVESFFGGYDYIALFFGANYCPFCKKFVPNVVAAKPFLEAKKCKVIFVSNDRDLENFHTSCAKVRGIDVMPYDTSKTAQMRDLFGLKTIPALMILHNADFEKDQPHVYSNAREILELDPKCENFPWGSIEKKQAGPVSNFERIWIHGRHGHWWQLGHKNVSEVHPNDMYMDEHAVRIRAGLLNIITWLAIMNVFFMNKPTLAAVIFGIVAWEFVVSMIFGLTPFAPLGWIATLMAIVLQPAPLWKPANPKRFAWLIGLTLALTCFIMVQFRTEMGSAYKPAVAAVAFTCNVATWLEGNAGFCVGCFIYNNVLVPYFGHEECNECKL</sequence>
<dbReference type="InterPro" id="IPR012336">
    <property type="entry name" value="Thioredoxin-like_fold"/>
</dbReference>
<gene>
    <name evidence="4" type="ORF">IV203_004929</name>
    <name evidence="5" type="ORF">IV203_025214</name>
    <name evidence="6" type="ORF">IV203_038803</name>
</gene>
<dbReference type="PANTHER" id="PTHR46472">
    <property type="entry name" value="NUCLEOREDOXIN"/>
    <property type="match status" value="1"/>
</dbReference>
<dbReference type="GO" id="GO:0031397">
    <property type="term" value="P:negative regulation of protein ubiquitination"/>
    <property type="evidence" value="ECO:0007669"/>
    <property type="project" value="TreeGrafter"/>
</dbReference>
<keyword evidence="1" id="KW-1133">Transmembrane helix</keyword>
<evidence type="ECO:0000259" key="2">
    <source>
        <dbReference type="Pfam" id="PF13905"/>
    </source>
</evidence>
<evidence type="ECO:0000313" key="5">
    <source>
        <dbReference type="EMBL" id="KAG7362330.1"/>
    </source>
</evidence>
<dbReference type="EMBL" id="JAGRRH010000009">
    <property type="protein sequence ID" value="KAG7365599.1"/>
    <property type="molecule type" value="Genomic_DNA"/>
</dbReference>
<evidence type="ECO:0000256" key="1">
    <source>
        <dbReference type="SAM" id="Phobius"/>
    </source>
</evidence>
<dbReference type="PANTHER" id="PTHR46472:SF1">
    <property type="entry name" value="NUCLEOREDOXIN"/>
    <property type="match status" value="1"/>
</dbReference>
<dbReference type="OrthoDB" id="409136at2759"/>
<comment type="caution">
    <text evidence="5">The sequence shown here is derived from an EMBL/GenBank/DDBJ whole genome shotgun (WGS) entry which is preliminary data.</text>
</comment>
<evidence type="ECO:0000313" key="6">
    <source>
        <dbReference type="EMBL" id="KAG7365599.1"/>
    </source>
</evidence>
<dbReference type="AlphaFoldDB" id="A0A9K3LH63"/>
<feature type="domain" description="Thioredoxin-like fold" evidence="2">
    <location>
        <begin position="62"/>
        <end position="149"/>
    </location>
</feature>
<dbReference type="InterPro" id="IPR025508">
    <property type="entry name" value="DUF4395"/>
</dbReference>
<dbReference type="Pfam" id="PF13905">
    <property type="entry name" value="Thioredoxin_8"/>
    <property type="match status" value="1"/>
</dbReference>
<feature type="domain" description="DUF4395" evidence="3">
    <location>
        <begin position="222"/>
        <end position="362"/>
    </location>
</feature>
<feature type="transmembrane region" description="Helical" evidence="1">
    <location>
        <begin position="229"/>
        <end position="247"/>
    </location>
</feature>
<feature type="transmembrane region" description="Helical" evidence="1">
    <location>
        <begin position="303"/>
        <end position="322"/>
    </location>
</feature>
<dbReference type="EMBL" id="JAGRRH010000021">
    <property type="protein sequence ID" value="KAG7345862.1"/>
    <property type="molecule type" value="Genomic_DNA"/>
</dbReference>
<evidence type="ECO:0000259" key="3">
    <source>
        <dbReference type="Pfam" id="PF14340"/>
    </source>
</evidence>
<dbReference type="Proteomes" id="UP000693970">
    <property type="component" value="Unassembled WGS sequence"/>
</dbReference>
<dbReference type="GO" id="GO:0005634">
    <property type="term" value="C:nucleus"/>
    <property type="evidence" value="ECO:0007669"/>
    <property type="project" value="TreeGrafter"/>
</dbReference>
<keyword evidence="1" id="KW-0472">Membrane</keyword>
<protein>
    <recommendedName>
        <fullName evidence="8">Thioredoxin domain-containing protein</fullName>
    </recommendedName>
</protein>
<organism evidence="5 7">
    <name type="scientific">Nitzschia inconspicua</name>
    <dbReference type="NCBI Taxonomy" id="303405"/>
    <lineage>
        <taxon>Eukaryota</taxon>
        <taxon>Sar</taxon>
        <taxon>Stramenopiles</taxon>
        <taxon>Ochrophyta</taxon>
        <taxon>Bacillariophyta</taxon>
        <taxon>Bacillariophyceae</taxon>
        <taxon>Bacillariophycidae</taxon>
        <taxon>Bacillariales</taxon>
        <taxon>Bacillariaceae</taxon>
        <taxon>Nitzschia</taxon>
    </lineage>
</organism>
<reference evidence="5" key="1">
    <citation type="journal article" date="2021" name="Sci. Rep.">
        <title>Diploid genomic architecture of Nitzschia inconspicua, an elite biomass production diatom.</title>
        <authorList>
            <person name="Oliver A."/>
            <person name="Podell S."/>
            <person name="Pinowska A."/>
            <person name="Traller J.C."/>
            <person name="Smith S.R."/>
            <person name="McClure R."/>
            <person name="Beliaev A."/>
            <person name="Bohutskyi P."/>
            <person name="Hill E.A."/>
            <person name="Rabines A."/>
            <person name="Zheng H."/>
            <person name="Allen L.Z."/>
            <person name="Kuo A."/>
            <person name="Grigoriev I.V."/>
            <person name="Allen A.E."/>
            <person name="Hazlebeck D."/>
            <person name="Allen E.E."/>
        </authorList>
    </citation>
    <scope>NUCLEOTIDE SEQUENCE</scope>
    <source>
        <strain evidence="5">Hildebrandi</strain>
    </source>
</reference>
<dbReference type="Pfam" id="PF14340">
    <property type="entry name" value="DUF4395"/>
    <property type="match status" value="1"/>
</dbReference>
<proteinExistence type="predicted"/>
<keyword evidence="7" id="KW-1185">Reference proteome</keyword>
<evidence type="ECO:0000313" key="7">
    <source>
        <dbReference type="Proteomes" id="UP000693970"/>
    </source>
</evidence>
<evidence type="ECO:0000313" key="4">
    <source>
        <dbReference type="EMBL" id="KAG7345862.1"/>
    </source>
</evidence>
<dbReference type="EMBL" id="JAGRRH010000011">
    <property type="protein sequence ID" value="KAG7362330.1"/>
    <property type="molecule type" value="Genomic_DNA"/>
</dbReference>